<evidence type="ECO:0008006" key="4">
    <source>
        <dbReference type="Google" id="ProtNLM"/>
    </source>
</evidence>
<evidence type="ECO:0000313" key="3">
    <source>
        <dbReference type="Proteomes" id="UP000662618"/>
    </source>
</evidence>
<name>A0A9N8QRY0_9FLAO</name>
<reference evidence="2" key="1">
    <citation type="submission" date="2020-12" db="EMBL/GenBank/DDBJ databases">
        <authorList>
            <person name="Rodrigo-Torres L."/>
            <person name="Arahal R. D."/>
            <person name="Lucena T."/>
        </authorList>
    </citation>
    <scope>NUCLEOTIDE SEQUENCE</scope>
    <source>
        <strain evidence="2">CECT 9390</strain>
    </source>
</reference>
<proteinExistence type="predicted"/>
<protein>
    <recommendedName>
        <fullName evidence="4">DUF4843 domain-containing protein</fullName>
    </recommendedName>
</protein>
<feature type="signal peptide" evidence="1">
    <location>
        <begin position="1"/>
        <end position="23"/>
    </location>
</feature>
<dbReference type="Proteomes" id="UP000662618">
    <property type="component" value="Unassembled WGS sequence"/>
</dbReference>
<evidence type="ECO:0000313" key="2">
    <source>
        <dbReference type="EMBL" id="CAD7803818.1"/>
    </source>
</evidence>
<dbReference type="AlphaFoldDB" id="A0A9N8QRY0"/>
<comment type="caution">
    <text evidence="2">The sequence shown here is derived from an EMBL/GenBank/DDBJ whole genome shotgun (WGS) entry which is preliminary data.</text>
</comment>
<organism evidence="2 3">
    <name type="scientific">Chryseobacterium aquaeductus</name>
    <dbReference type="NCBI Taxonomy" id="2675056"/>
    <lineage>
        <taxon>Bacteria</taxon>
        <taxon>Pseudomonadati</taxon>
        <taxon>Bacteroidota</taxon>
        <taxon>Flavobacteriia</taxon>
        <taxon>Flavobacteriales</taxon>
        <taxon>Weeksellaceae</taxon>
        <taxon>Chryseobacterium group</taxon>
        <taxon>Chryseobacterium</taxon>
    </lineage>
</organism>
<accession>A0A9N8QRY0</accession>
<sequence length="272" mass="28791">MKKIAFLIFASLIFLLNSCKDEAEVYDGQSYLHFNKGVTGDVAVTGGSGSNTVNVEFGTITPASGASQVKLVVDTSVSTAVEGTDFQIVNQNTTVNAGEIGGKFQVKLLESGATLAPKLIVFKLQSSSISNATFDQTYILTYKKVCPSALAGTYQYSTVNAFTPDGASTTVPGPLTGSVVFTQVSDGVYQISDSSFGAFAKFPGYAPTSTGVRIQDLCNKLSFTTPNQYGDTFVISNVVVVGNKLTFKWTTSYGEFGTTTLTKSNGNWPPLN</sequence>
<keyword evidence="1" id="KW-0732">Signal</keyword>
<dbReference type="EMBL" id="CAJIMS010000001">
    <property type="protein sequence ID" value="CAD7803818.1"/>
    <property type="molecule type" value="Genomic_DNA"/>
</dbReference>
<feature type="chain" id="PRO_5040483892" description="DUF4843 domain-containing protein" evidence="1">
    <location>
        <begin position="24"/>
        <end position="272"/>
    </location>
</feature>
<evidence type="ECO:0000256" key="1">
    <source>
        <dbReference type="SAM" id="SignalP"/>
    </source>
</evidence>
<keyword evidence="3" id="KW-1185">Reference proteome</keyword>
<dbReference type="RefSeq" id="WP_162087565.1">
    <property type="nucleotide sequence ID" value="NZ_CAJIMS010000001.1"/>
</dbReference>
<gene>
    <name evidence="2" type="ORF">CHRY9390_01135</name>
</gene>